<evidence type="ECO:0008006" key="3">
    <source>
        <dbReference type="Google" id="ProtNLM"/>
    </source>
</evidence>
<gene>
    <name evidence="1" type="ORF">VNI00_016804</name>
</gene>
<keyword evidence="2" id="KW-1185">Reference proteome</keyword>
<evidence type="ECO:0000313" key="2">
    <source>
        <dbReference type="Proteomes" id="UP001383192"/>
    </source>
</evidence>
<proteinExistence type="predicted"/>
<dbReference type="AlphaFoldDB" id="A0AAW0BAX9"/>
<accession>A0AAW0BAX9</accession>
<comment type="caution">
    <text evidence="1">The sequence shown here is derived from an EMBL/GenBank/DDBJ whole genome shotgun (WGS) entry which is preliminary data.</text>
</comment>
<dbReference type="Proteomes" id="UP001383192">
    <property type="component" value="Unassembled WGS sequence"/>
</dbReference>
<dbReference type="EMBL" id="JAYKXP010000141">
    <property type="protein sequence ID" value="KAK7023389.1"/>
    <property type="molecule type" value="Genomic_DNA"/>
</dbReference>
<evidence type="ECO:0000313" key="1">
    <source>
        <dbReference type="EMBL" id="KAK7023389.1"/>
    </source>
</evidence>
<name>A0AAW0BAX9_9AGAR</name>
<reference evidence="1 2" key="1">
    <citation type="submission" date="2024-01" db="EMBL/GenBank/DDBJ databases">
        <title>A draft genome for a cacao thread blight-causing isolate of Paramarasmius palmivorus.</title>
        <authorList>
            <person name="Baruah I.K."/>
            <person name="Bukari Y."/>
            <person name="Amoako-Attah I."/>
            <person name="Meinhardt L.W."/>
            <person name="Bailey B.A."/>
            <person name="Cohen S.P."/>
        </authorList>
    </citation>
    <scope>NUCLEOTIDE SEQUENCE [LARGE SCALE GENOMIC DNA]</scope>
    <source>
        <strain evidence="1 2">GH-12</strain>
    </source>
</reference>
<organism evidence="1 2">
    <name type="scientific">Paramarasmius palmivorus</name>
    <dbReference type="NCBI Taxonomy" id="297713"/>
    <lineage>
        <taxon>Eukaryota</taxon>
        <taxon>Fungi</taxon>
        <taxon>Dikarya</taxon>
        <taxon>Basidiomycota</taxon>
        <taxon>Agaricomycotina</taxon>
        <taxon>Agaricomycetes</taxon>
        <taxon>Agaricomycetidae</taxon>
        <taxon>Agaricales</taxon>
        <taxon>Marasmiineae</taxon>
        <taxon>Marasmiaceae</taxon>
        <taxon>Paramarasmius</taxon>
    </lineage>
</organism>
<sequence length="267" mass="30219">MVFLSLMPPPHRTIRLKNVHGLCGFCETAVGDEVVRCSDCLSATYCVSYPECIDLTIVLTIQQHGLCQKANLPAHQSLCRAIQACAISESTPLAIRLQEAGRCYISDHYNLIKFVVAERLLTYLDRTVTETEDKTLRREPESSFVHRFRAANKTFLWVLPLCEKDGALREGPPRAQDLFFPHKDHPVIRLDQDFCNLEERSMMKEAQKHKAALDEYNAGLIVLVRIMDSETVVVAEIFICVDVPDIRKLQFALLPDDPVQALFSATM</sequence>
<protein>
    <recommendedName>
        <fullName evidence="3">MYND-type domain-containing protein</fullName>
    </recommendedName>
</protein>